<gene>
    <name evidence="1" type="ORF">PX52LOC_02809</name>
</gene>
<organism evidence="1 2">
    <name type="scientific">Limnoglobus roseus</name>
    <dbReference type="NCBI Taxonomy" id="2598579"/>
    <lineage>
        <taxon>Bacteria</taxon>
        <taxon>Pseudomonadati</taxon>
        <taxon>Planctomycetota</taxon>
        <taxon>Planctomycetia</taxon>
        <taxon>Gemmatales</taxon>
        <taxon>Gemmataceae</taxon>
        <taxon>Limnoglobus</taxon>
    </lineage>
</organism>
<dbReference type="KEGG" id="lrs:PX52LOC_02809"/>
<proteinExistence type="predicted"/>
<dbReference type="EMBL" id="CP042425">
    <property type="protein sequence ID" value="QEL15873.1"/>
    <property type="molecule type" value="Genomic_DNA"/>
</dbReference>
<evidence type="ECO:0000313" key="2">
    <source>
        <dbReference type="Proteomes" id="UP000324974"/>
    </source>
</evidence>
<reference evidence="2" key="1">
    <citation type="submission" date="2019-08" db="EMBL/GenBank/DDBJ databases">
        <title>Limnoglobus roseus gen. nov., sp. nov., a novel freshwater planctomycete with a giant genome from the family Gemmataceae.</title>
        <authorList>
            <person name="Kulichevskaya I.S."/>
            <person name="Naumoff D.G."/>
            <person name="Miroshnikov K."/>
            <person name="Ivanova A."/>
            <person name="Philippov D.A."/>
            <person name="Hakobyan A."/>
            <person name="Rijpstra I.C."/>
            <person name="Sinninghe Damste J.S."/>
            <person name="Liesack W."/>
            <person name="Dedysh S.N."/>
        </authorList>
    </citation>
    <scope>NUCLEOTIDE SEQUENCE [LARGE SCALE GENOMIC DNA]</scope>
    <source>
        <strain evidence="2">PX52</strain>
    </source>
</reference>
<sequence>MSESFDIVLSKPLAPDAIAAALADLIPPGLRVDVRGEMADLPDEPGAVWALVGRSGDPAWPCVLNVLVCRDECGLGPYPDLRIAAGLGERFGADAVCGTHPFVGDLDPLDPYWSLACVGGQWHLASTVRARFMAGEPLPDEGVRLVRPVTVPE</sequence>
<keyword evidence="2" id="KW-1185">Reference proteome</keyword>
<dbReference type="AlphaFoldDB" id="A0A5C1ACE7"/>
<dbReference type="OrthoDB" id="4350698at2"/>
<evidence type="ECO:0000313" key="1">
    <source>
        <dbReference type="EMBL" id="QEL15873.1"/>
    </source>
</evidence>
<dbReference type="Proteomes" id="UP000324974">
    <property type="component" value="Chromosome"/>
</dbReference>
<dbReference type="RefSeq" id="WP_149110646.1">
    <property type="nucleotide sequence ID" value="NZ_CP042425.1"/>
</dbReference>
<protein>
    <submittedName>
        <fullName evidence="1">Uncharacterized protein</fullName>
    </submittedName>
</protein>
<name>A0A5C1ACE7_9BACT</name>
<accession>A0A5C1ACE7</accession>